<proteinExistence type="predicted"/>
<sequence length="272" mass="30829">MGIIQSIKAVLKNREVLCNPVKLFKNAKKYIIVLPDDEFFLYLFLEPLLNIGKELTDKGKRVMFLINGDLIWSPELFTGNVMRVNLQSKSNISVVKSELSENYRGACYISCNFPGNILDKQFRTLIRPSVTVSIGSEMSDFNISIVYNGHYEEFAKSIYGFLCIRRKSIGGFFKIRKLTGSGIGINKELFSEYRGEKIVKPSIIDNNPTISTLELGKLINKSRYIVSYKDRIAAIAYLLKKKVVCITNETGKLPKGMDYCHGLGGEIDYFIE</sequence>
<protein>
    <submittedName>
        <fullName evidence="1">Uncharacterized protein</fullName>
    </submittedName>
</protein>
<reference evidence="1 2" key="1">
    <citation type="submission" date="2018-06" db="EMBL/GenBank/DDBJ databases">
        <title>Extensive metabolic versatility and redundancy in microbially diverse, dynamic hydrothermal sediments.</title>
        <authorList>
            <person name="Dombrowski N."/>
            <person name="Teske A."/>
            <person name="Baker B.J."/>
        </authorList>
    </citation>
    <scope>NUCLEOTIDE SEQUENCE [LARGE SCALE GENOMIC DNA]</scope>
    <source>
        <strain evidence="1">B35_G9</strain>
    </source>
</reference>
<comment type="caution">
    <text evidence="1">The sequence shown here is derived from an EMBL/GenBank/DDBJ whole genome shotgun (WGS) entry which is preliminary data.</text>
</comment>
<evidence type="ECO:0000313" key="1">
    <source>
        <dbReference type="EMBL" id="RKX65797.1"/>
    </source>
</evidence>
<dbReference type="AlphaFoldDB" id="A0A660S8Q7"/>
<accession>A0A660S8Q7</accession>
<dbReference type="Proteomes" id="UP000282321">
    <property type="component" value="Unassembled WGS sequence"/>
</dbReference>
<organism evidence="1 2">
    <name type="scientific">candidate division TA06 bacterium</name>
    <dbReference type="NCBI Taxonomy" id="2250710"/>
    <lineage>
        <taxon>Bacteria</taxon>
        <taxon>Bacteria division TA06</taxon>
    </lineage>
</organism>
<gene>
    <name evidence="1" type="ORF">DRP44_05535</name>
</gene>
<evidence type="ECO:0000313" key="2">
    <source>
        <dbReference type="Proteomes" id="UP000282321"/>
    </source>
</evidence>
<name>A0A660S8Q7_UNCT6</name>
<dbReference type="EMBL" id="QNBC01000071">
    <property type="protein sequence ID" value="RKX65797.1"/>
    <property type="molecule type" value="Genomic_DNA"/>
</dbReference>